<accession>A0ABY9XSM0</accession>
<sequence length="273" mass="30872">MKNKKSKILVLSDLKESTRNVLKSSVSLAKMVDGDIDFFHVIKPTDVVEKESQLSAFRTINEQHSATKKDIQNFVNPLSEAYGIDINYSYTFGNVKNEIREHIANNKPDIIVLGKRTSKTFKVMGDSITQFVLKEYDGVIMIASDNALEPNKNLSLGFFNDIDESFEFVENLIKHTEAPVKSFKIRKKSDALKEANISDDKKTIEFVFEKNDNTIMNLSNYLSKNNINLLCINRGKKKTANKLSFMSSDIKEAINKLDVSLLLSGGQNFSIQQ</sequence>
<gene>
    <name evidence="2" type="ORF">RHP51_17220</name>
</gene>
<feature type="domain" description="UspA" evidence="1">
    <location>
        <begin position="7"/>
        <end position="134"/>
    </location>
</feature>
<evidence type="ECO:0000313" key="3">
    <source>
        <dbReference type="Proteomes" id="UP001302806"/>
    </source>
</evidence>
<dbReference type="Proteomes" id="UP001302806">
    <property type="component" value="Chromosome"/>
</dbReference>
<proteinExistence type="predicted"/>
<dbReference type="CDD" id="cd00293">
    <property type="entry name" value="USP-like"/>
    <property type="match status" value="1"/>
</dbReference>
<dbReference type="RefSeq" id="WP_415865391.1">
    <property type="nucleotide sequence ID" value="NZ_CP134537.1"/>
</dbReference>
<protein>
    <submittedName>
        <fullName evidence="2">Universal stress protein</fullName>
    </submittedName>
</protein>
<dbReference type="Gene3D" id="3.40.50.620">
    <property type="entry name" value="HUPs"/>
    <property type="match status" value="1"/>
</dbReference>
<dbReference type="Pfam" id="PF00582">
    <property type="entry name" value="Usp"/>
    <property type="match status" value="1"/>
</dbReference>
<dbReference type="InterPro" id="IPR014729">
    <property type="entry name" value="Rossmann-like_a/b/a_fold"/>
</dbReference>
<dbReference type="EMBL" id="CP134537">
    <property type="protein sequence ID" value="WNH08791.1"/>
    <property type="molecule type" value="Genomic_DNA"/>
</dbReference>
<name>A0ABY9XSM0_9FLAO</name>
<evidence type="ECO:0000259" key="1">
    <source>
        <dbReference type="Pfam" id="PF00582"/>
    </source>
</evidence>
<reference evidence="2 3" key="1">
    <citation type="submission" date="2023-09" db="EMBL/GenBank/DDBJ databases">
        <title>Thalassobella suaedae gen. nov., sp. nov., a marine bacterium of the family Flavobacteriaceae isolated from a halophyte Suaeda japonica.</title>
        <authorList>
            <person name="Lee S.Y."/>
            <person name="Hwang C.Y."/>
        </authorList>
    </citation>
    <scope>NUCLEOTIDE SEQUENCE [LARGE SCALE GENOMIC DNA]</scope>
    <source>
        <strain evidence="2 3">HL-DH14</strain>
    </source>
</reference>
<dbReference type="SUPFAM" id="SSF52402">
    <property type="entry name" value="Adenine nucleotide alpha hydrolases-like"/>
    <property type="match status" value="1"/>
</dbReference>
<organism evidence="2 3">
    <name type="scientific">Thalassobellus suaedae</name>
    <dbReference type="NCBI Taxonomy" id="3074124"/>
    <lineage>
        <taxon>Bacteria</taxon>
        <taxon>Pseudomonadati</taxon>
        <taxon>Bacteroidota</taxon>
        <taxon>Flavobacteriia</taxon>
        <taxon>Flavobacteriales</taxon>
        <taxon>Flavobacteriaceae</taxon>
        <taxon>Thalassobellus</taxon>
    </lineage>
</organism>
<evidence type="ECO:0000313" key="2">
    <source>
        <dbReference type="EMBL" id="WNH08791.1"/>
    </source>
</evidence>
<dbReference type="InterPro" id="IPR006016">
    <property type="entry name" value="UspA"/>
</dbReference>